<dbReference type="AlphaFoldDB" id="A0A921YLL9"/>
<keyword evidence="3" id="KW-0689">Ribosomal protein</keyword>
<comment type="subcellular location">
    <subcellularLocation>
        <location evidence="1">Mitochondrion</location>
    </subcellularLocation>
</comment>
<dbReference type="Proteomes" id="UP000791440">
    <property type="component" value="Unassembled WGS sequence"/>
</dbReference>
<dbReference type="EMBL" id="JH668286">
    <property type="protein sequence ID" value="KAG6441508.1"/>
    <property type="molecule type" value="Genomic_DNA"/>
</dbReference>
<evidence type="ECO:0000256" key="3">
    <source>
        <dbReference type="ARBA" id="ARBA00022980"/>
    </source>
</evidence>
<proteinExistence type="inferred from homology"/>
<dbReference type="PANTHER" id="PTHR21026:SF2">
    <property type="entry name" value="LARGE RIBOSOMAL SUBUNIT PROTEIN BL32M"/>
    <property type="match status" value="1"/>
</dbReference>
<dbReference type="GO" id="GO:0005762">
    <property type="term" value="C:mitochondrial large ribosomal subunit"/>
    <property type="evidence" value="ECO:0007669"/>
    <property type="project" value="TreeGrafter"/>
</dbReference>
<protein>
    <recommendedName>
        <fullName evidence="8">Mitochondrial ribosomal protein L32</fullName>
    </recommendedName>
</protein>
<dbReference type="InterPro" id="IPR002677">
    <property type="entry name" value="Ribosomal_bL32"/>
</dbReference>
<evidence type="ECO:0000313" key="6">
    <source>
        <dbReference type="EMBL" id="KAG6441508.1"/>
    </source>
</evidence>
<organism evidence="6 7">
    <name type="scientific">Manduca sexta</name>
    <name type="common">Tobacco hawkmoth</name>
    <name type="synonym">Tobacco hornworm</name>
    <dbReference type="NCBI Taxonomy" id="7130"/>
    <lineage>
        <taxon>Eukaryota</taxon>
        <taxon>Metazoa</taxon>
        <taxon>Ecdysozoa</taxon>
        <taxon>Arthropoda</taxon>
        <taxon>Hexapoda</taxon>
        <taxon>Insecta</taxon>
        <taxon>Pterygota</taxon>
        <taxon>Neoptera</taxon>
        <taxon>Endopterygota</taxon>
        <taxon>Lepidoptera</taxon>
        <taxon>Glossata</taxon>
        <taxon>Ditrysia</taxon>
        <taxon>Bombycoidea</taxon>
        <taxon>Sphingidae</taxon>
        <taxon>Sphinginae</taxon>
        <taxon>Sphingini</taxon>
        <taxon>Manduca</taxon>
    </lineage>
</organism>
<evidence type="ECO:0000256" key="4">
    <source>
        <dbReference type="ARBA" id="ARBA00023128"/>
    </source>
</evidence>
<accession>A0A921YLL9</accession>
<keyword evidence="5" id="KW-0687">Ribonucleoprotein</keyword>
<dbReference type="InterPro" id="IPR051991">
    <property type="entry name" value="Mitoribosomal_protein_bL32"/>
</dbReference>
<dbReference type="GO" id="GO:0003735">
    <property type="term" value="F:structural constituent of ribosome"/>
    <property type="evidence" value="ECO:0007669"/>
    <property type="project" value="InterPro"/>
</dbReference>
<dbReference type="PANTHER" id="PTHR21026">
    <property type="entry name" value="39S RIBOSOMAL PROTEIN L32, MITOCHONDRIAL"/>
    <property type="match status" value="1"/>
</dbReference>
<name>A0A921YLL9_MANSE</name>
<comment type="caution">
    <text evidence="6">The sequence shown here is derived from an EMBL/GenBank/DDBJ whole genome shotgun (WGS) entry which is preliminary data.</text>
</comment>
<evidence type="ECO:0000256" key="5">
    <source>
        <dbReference type="ARBA" id="ARBA00023274"/>
    </source>
</evidence>
<evidence type="ECO:0000256" key="2">
    <source>
        <dbReference type="ARBA" id="ARBA00008560"/>
    </source>
</evidence>
<evidence type="ECO:0008006" key="8">
    <source>
        <dbReference type="Google" id="ProtNLM"/>
    </source>
</evidence>
<evidence type="ECO:0000256" key="1">
    <source>
        <dbReference type="ARBA" id="ARBA00004173"/>
    </source>
</evidence>
<dbReference type="Pfam" id="PF01783">
    <property type="entry name" value="Ribosomal_L32p"/>
    <property type="match status" value="1"/>
</dbReference>
<dbReference type="GO" id="GO:0006412">
    <property type="term" value="P:translation"/>
    <property type="evidence" value="ECO:0007669"/>
    <property type="project" value="InterPro"/>
</dbReference>
<evidence type="ECO:0000313" key="7">
    <source>
        <dbReference type="Proteomes" id="UP000791440"/>
    </source>
</evidence>
<comment type="similarity">
    <text evidence="2">Belongs to the bacterial ribosomal protein bL32 family.</text>
</comment>
<keyword evidence="7" id="KW-1185">Reference proteome</keyword>
<gene>
    <name evidence="6" type="ORF">O3G_MSEX001829</name>
</gene>
<sequence length="163" mass="19369">MFPRFTYLIQVLRNVERSLINSIFHNPPKELALAYVHQRDTVIPSKKFSIKDIVGDGFLLAVPKFRRTIEKRLKRKYGSPEYVWKMLIPKTNIKVCHECGHYHEQGRLCEKCYKRVQEETRKIKNKIQEKIGNSRIEQDVIVLYEGESIPDQKRKENETHLSE</sequence>
<keyword evidence="4" id="KW-0496">Mitochondrion</keyword>
<reference evidence="6" key="1">
    <citation type="journal article" date="2016" name="Insect Biochem. Mol. Biol.">
        <title>Multifaceted biological insights from a draft genome sequence of the tobacco hornworm moth, Manduca sexta.</title>
        <authorList>
            <person name="Kanost M.R."/>
            <person name="Arrese E.L."/>
            <person name="Cao X."/>
            <person name="Chen Y.R."/>
            <person name="Chellapilla S."/>
            <person name="Goldsmith M.R."/>
            <person name="Grosse-Wilde E."/>
            <person name="Heckel D.G."/>
            <person name="Herndon N."/>
            <person name="Jiang H."/>
            <person name="Papanicolaou A."/>
            <person name="Qu J."/>
            <person name="Soulages J.L."/>
            <person name="Vogel H."/>
            <person name="Walters J."/>
            <person name="Waterhouse R.M."/>
            <person name="Ahn S.J."/>
            <person name="Almeida F.C."/>
            <person name="An C."/>
            <person name="Aqrawi P."/>
            <person name="Bretschneider A."/>
            <person name="Bryant W.B."/>
            <person name="Bucks S."/>
            <person name="Chao H."/>
            <person name="Chevignon G."/>
            <person name="Christen J.M."/>
            <person name="Clarke D.F."/>
            <person name="Dittmer N.T."/>
            <person name="Ferguson L.C.F."/>
            <person name="Garavelou S."/>
            <person name="Gordon K.H.J."/>
            <person name="Gunaratna R.T."/>
            <person name="Han Y."/>
            <person name="Hauser F."/>
            <person name="He Y."/>
            <person name="Heidel-Fischer H."/>
            <person name="Hirsh A."/>
            <person name="Hu Y."/>
            <person name="Jiang H."/>
            <person name="Kalra D."/>
            <person name="Klinner C."/>
            <person name="Konig C."/>
            <person name="Kovar C."/>
            <person name="Kroll A.R."/>
            <person name="Kuwar S.S."/>
            <person name="Lee S.L."/>
            <person name="Lehman R."/>
            <person name="Li K."/>
            <person name="Li Z."/>
            <person name="Liang H."/>
            <person name="Lovelace S."/>
            <person name="Lu Z."/>
            <person name="Mansfield J.H."/>
            <person name="McCulloch K.J."/>
            <person name="Mathew T."/>
            <person name="Morton B."/>
            <person name="Muzny D.M."/>
            <person name="Neunemann D."/>
            <person name="Ongeri F."/>
            <person name="Pauchet Y."/>
            <person name="Pu L.L."/>
            <person name="Pyrousis I."/>
            <person name="Rao X.J."/>
            <person name="Redding A."/>
            <person name="Roesel C."/>
            <person name="Sanchez-Gracia A."/>
            <person name="Schaack S."/>
            <person name="Shukla A."/>
            <person name="Tetreau G."/>
            <person name="Wang Y."/>
            <person name="Xiong G.H."/>
            <person name="Traut W."/>
            <person name="Walsh T.K."/>
            <person name="Worley K.C."/>
            <person name="Wu D."/>
            <person name="Wu W."/>
            <person name="Wu Y.Q."/>
            <person name="Zhang X."/>
            <person name="Zou Z."/>
            <person name="Zucker H."/>
            <person name="Briscoe A.D."/>
            <person name="Burmester T."/>
            <person name="Clem R.J."/>
            <person name="Feyereisen R."/>
            <person name="Grimmelikhuijzen C.J.P."/>
            <person name="Hamodrakas S.J."/>
            <person name="Hansson B.S."/>
            <person name="Huguet E."/>
            <person name="Jermiin L.S."/>
            <person name="Lan Q."/>
            <person name="Lehman H.K."/>
            <person name="Lorenzen M."/>
            <person name="Merzendorfer H."/>
            <person name="Michalopoulos I."/>
            <person name="Morton D.B."/>
            <person name="Muthukrishnan S."/>
            <person name="Oakeshott J.G."/>
            <person name="Palmer W."/>
            <person name="Park Y."/>
            <person name="Passarelli A.L."/>
            <person name="Rozas J."/>
            <person name="Schwartz L.M."/>
            <person name="Smith W."/>
            <person name="Southgate A."/>
            <person name="Vilcinskas A."/>
            <person name="Vogt R."/>
            <person name="Wang P."/>
            <person name="Werren J."/>
            <person name="Yu X.Q."/>
            <person name="Zhou J.J."/>
            <person name="Brown S.J."/>
            <person name="Scherer S.E."/>
            <person name="Richards S."/>
            <person name="Blissard G.W."/>
        </authorList>
    </citation>
    <scope>NUCLEOTIDE SEQUENCE</scope>
</reference>
<reference evidence="6" key="2">
    <citation type="submission" date="2020-12" db="EMBL/GenBank/DDBJ databases">
        <authorList>
            <person name="Kanost M."/>
        </authorList>
    </citation>
    <scope>NUCLEOTIDE SEQUENCE</scope>
</reference>